<accession>A0A699WZ26</accession>
<sequence>EQEVKGTVVSSSSLRSLNMAFLSSPGSTNEVDIASIQVSVASTPVSTVNSPDNTANLSDATVYAFLENQPNGSQLVHEDLE</sequence>
<organism evidence="1">
    <name type="scientific">Tanacetum cinerariifolium</name>
    <name type="common">Dalmatian daisy</name>
    <name type="synonym">Chrysanthemum cinerariifolium</name>
    <dbReference type="NCBI Taxonomy" id="118510"/>
    <lineage>
        <taxon>Eukaryota</taxon>
        <taxon>Viridiplantae</taxon>
        <taxon>Streptophyta</taxon>
        <taxon>Embryophyta</taxon>
        <taxon>Tracheophyta</taxon>
        <taxon>Spermatophyta</taxon>
        <taxon>Magnoliopsida</taxon>
        <taxon>eudicotyledons</taxon>
        <taxon>Gunneridae</taxon>
        <taxon>Pentapetalae</taxon>
        <taxon>asterids</taxon>
        <taxon>campanulids</taxon>
        <taxon>Asterales</taxon>
        <taxon>Asteraceae</taxon>
        <taxon>Asteroideae</taxon>
        <taxon>Anthemideae</taxon>
        <taxon>Anthemidinae</taxon>
        <taxon>Tanacetum</taxon>
    </lineage>
</organism>
<protein>
    <submittedName>
        <fullName evidence="1">Uncharacterized protein</fullName>
    </submittedName>
</protein>
<dbReference type="AlphaFoldDB" id="A0A699WZ26"/>
<proteinExistence type="predicted"/>
<feature type="non-terminal residue" evidence="1">
    <location>
        <position position="1"/>
    </location>
</feature>
<reference evidence="1" key="1">
    <citation type="journal article" date="2019" name="Sci. Rep.">
        <title>Draft genome of Tanacetum cinerariifolium, the natural source of mosquito coil.</title>
        <authorList>
            <person name="Yamashiro T."/>
            <person name="Shiraishi A."/>
            <person name="Satake H."/>
            <person name="Nakayama K."/>
        </authorList>
    </citation>
    <scope>NUCLEOTIDE SEQUENCE</scope>
</reference>
<evidence type="ECO:0000313" key="1">
    <source>
        <dbReference type="EMBL" id="GFD53062.1"/>
    </source>
</evidence>
<name>A0A699WZ26_TANCI</name>
<comment type="caution">
    <text evidence="1">The sequence shown here is derived from an EMBL/GenBank/DDBJ whole genome shotgun (WGS) entry which is preliminary data.</text>
</comment>
<dbReference type="EMBL" id="BKCJ011789744">
    <property type="protein sequence ID" value="GFD53062.1"/>
    <property type="molecule type" value="Genomic_DNA"/>
</dbReference>
<gene>
    <name evidence="1" type="ORF">Tci_925031</name>
</gene>